<feature type="transmembrane region" description="Helical" evidence="1">
    <location>
        <begin position="55"/>
        <end position="76"/>
    </location>
</feature>
<sequence length="83" mass="9068">MVVVRKGGRGVYVSAREKRSGSREGRGVWKRRDAASPTSFDALLQTFAVSGSEALFFWSLISFSLSATLQLAASLLKTAQTHY</sequence>
<dbReference type="Proteomes" id="UP000792457">
    <property type="component" value="Unassembled WGS sequence"/>
</dbReference>
<evidence type="ECO:0000313" key="3">
    <source>
        <dbReference type="Proteomes" id="UP000792457"/>
    </source>
</evidence>
<proteinExistence type="predicted"/>
<keyword evidence="1" id="KW-0812">Transmembrane</keyword>
<keyword evidence="1" id="KW-1133">Transmembrane helix</keyword>
<keyword evidence="1" id="KW-0472">Membrane</keyword>
<accession>A0A8K0NTN4</accession>
<keyword evidence="3" id="KW-1185">Reference proteome</keyword>
<gene>
    <name evidence="2" type="ORF">J437_LFUL001635</name>
</gene>
<dbReference type="AlphaFoldDB" id="A0A8K0NTN4"/>
<evidence type="ECO:0000256" key="1">
    <source>
        <dbReference type="SAM" id="Phobius"/>
    </source>
</evidence>
<protein>
    <submittedName>
        <fullName evidence="2">Uncharacterized protein</fullName>
    </submittedName>
</protein>
<reference evidence="2" key="1">
    <citation type="submission" date="2013-04" db="EMBL/GenBank/DDBJ databases">
        <authorList>
            <person name="Qu J."/>
            <person name="Murali S.C."/>
            <person name="Bandaranaike D."/>
            <person name="Bellair M."/>
            <person name="Blankenburg K."/>
            <person name="Chao H."/>
            <person name="Dinh H."/>
            <person name="Doddapaneni H."/>
            <person name="Downs B."/>
            <person name="Dugan-Rocha S."/>
            <person name="Elkadiri S."/>
            <person name="Gnanaolivu R.D."/>
            <person name="Hernandez B."/>
            <person name="Javaid M."/>
            <person name="Jayaseelan J.C."/>
            <person name="Lee S."/>
            <person name="Li M."/>
            <person name="Ming W."/>
            <person name="Munidasa M."/>
            <person name="Muniz J."/>
            <person name="Nguyen L."/>
            <person name="Ongeri F."/>
            <person name="Osuji N."/>
            <person name="Pu L.-L."/>
            <person name="Puazo M."/>
            <person name="Qu C."/>
            <person name="Quiroz J."/>
            <person name="Raj R."/>
            <person name="Weissenberger G."/>
            <person name="Xin Y."/>
            <person name="Zou X."/>
            <person name="Han Y."/>
            <person name="Richards S."/>
            <person name="Worley K."/>
            <person name="Muzny D."/>
            <person name="Gibbs R."/>
        </authorList>
    </citation>
    <scope>NUCLEOTIDE SEQUENCE</scope>
    <source>
        <strain evidence="2">Sampled in the wild</strain>
    </source>
</reference>
<reference evidence="2" key="2">
    <citation type="submission" date="2017-10" db="EMBL/GenBank/DDBJ databases">
        <title>Ladona fulva Genome sequencing and assembly.</title>
        <authorList>
            <person name="Murali S."/>
            <person name="Richards S."/>
            <person name="Bandaranaike D."/>
            <person name="Bellair M."/>
            <person name="Blankenburg K."/>
            <person name="Chao H."/>
            <person name="Dinh H."/>
            <person name="Doddapaneni H."/>
            <person name="Dugan-Rocha S."/>
            <person name="Elkadiri S."/>
            <person name="Gnanaolivu R."/>
            <person name="Hernandez B."/>
            <person name="Skinner E."/>
            <person name="Javaid M."/>
            <person name="Lee S."/>
            <person name="Li M."/>
            <person name="Ming W."/>
            <person name="Munidasa M."/>
            <person name="Muniz J."/>
            <person name="Nguyen L."/>
            <person name="Hughes D."/>
            <person name="Osuji N."/>
            <person name="Pu L.-L."/>
            <person name="Puazo M."/>
            <person name="Qu C."/>
            <person name="Quiroz J."/>
            <person name="Raj R."/>
            <person name="Weissenberger G."/>
            <person name="Xin Y."/>
            <person name="Zou X."/>
            <person name="Han Y."/>
            <person name="Worley K."/>
            <person name="Muzny D."/>
            <person name="Gibbs R."/>
        </authorList>
    </citation>
    <scope>NUCLEOTIDE SEQUENCE</scope>
    <source>
        <strain evidence="2">Sampled in the wild</strain>
    </source>
</reference>
<dbReference type="EMBL" id="KZ308189">
    <property type="protein sequence ID" value="KAG8224255.1"/>
    <property type="molecule type" value="Genomic_DNA"/>
</dbReference>
<name>A0A8K0NTN4_LADFU</name>
<evidence type="ECO:0000313" key="2">
    <source>
        <dbReference type="EMBL" id="KAG8224255.1"/>
    </source>
</evidence>
<comment type="caution">
    <text evidence="2">The sequence shown here is derived from an EMBL/GenBank/DDBJ whole genome shotgun (WGS) entry which is preliminary data.</text>
</comment>
<organism evidence="2 3">
    <name type="scientific">Ladona fulva</name>
    <name type="common">Scarce chaser dragonfly</name>
    <name type="synonym">Libellula fulva</name>
    <dbReference type="NCBI Taxonomy" id="123851"/>
    <lineage>
        <taxon>Eukaryota</taxon>
        <taxon>Metazoa</taxon>
        <taxon>Ecdysozoa</taxon>
        <taxon>Arthropoda</taxon>
        <taxon>Hexapoda</taxon>
        <taxon>Insecta</taxon>
        <taxon>Pterygota</taxon>
        <taxon>Palaeoptera</taxon>
        <taxon>Odonata</taxon>
        <taxon>Epiprocta</taxon>
        <taxon>Anisoptera</taxon>
        <taxon>Libelluloidea</taxon>
        <taxon>Libellulidae</taxon>
        <taxon>Ladona</taxon>
    </lineage>
</organism>